<keyword evidence="3 6" id="KW-0813">Transport</keyword>
<comment type="caution">
    <text evidence="8">The sequence shown here is derived from an EMBL/GenBank/DDBJ whole genome shotgun (WGS) entry which is preliminary data.</text>
</comment>
<proteinExistence type="inferred from homology"/>
<dbReference type="GO" id="GO:0005770">
    <property type="term" value="C:late endosome"/>
    <property type="evidence" value="ECO:0007669"/>
    <property type="project" value="TreeGrafter"/>
</dbReference>
<name>A0A1M2VZ28_TRAPU</name>
<feature type="compositionally biased region" description="Polar residues" evidence="7">
    <location>
        <begin position="338"/>
        <end position="366"/>
    </location>
</feature>
<dbReference type="PIRSF" id="PIRSF009375">
    <property type="entry name" value="Retromer_Vps35"/>
    <property type="match status" value="1"/>
</dbReference>
<evidence type="ECO:0000313" key="8">
    <source>
        <dbReference type="EMBL" id="OJT12871.1"/>
    </source>
</evidence>
<protein>
    <recommendedName>
        <fullName evidence="6">Vacuolar protein sorting-associated protein 35</fullName>
    </recommendedName>
</protein>
<organism evidence="8 9">
    <name type="scientific">Trametes pubescens</name>
    <name type="common">White-rot fungus</name>
    <dbReference type="NCBI Taxonomy" id="154538"/>
    <lineage>
        <taxon>Eukaryota</taxon>
        <taxon>Fungi</taxon>
        <taxon>Dikarya</taxon>
        <taxon>Basidiomycota</taxon>
        <taxon>Agaricomycotina</taxon>
        <taxon>Agaricomycetes</taxon>
        <taxon>Polyporales</taxon>
        <taxon>Polyporaceae</taxon>
        <taxon>Trametes</taxon>
    </lineage>
</organism>
<evidence type="ECO:0000256" key="7">
    <source>
        <dbReference type="SAM" id="MobiDB-lite"/>
    </source>
</evidence>
<evidence type="ECO:0000256" key="2">
    <source>
        <dbReference type="ARBA" id="ARBA00006536"/>
    </source>
</evidence>
<feature type="region of interest" description="Disordered" evidence="7">
    <location>
        <begin position="797"/>
        <end position="827"/>
    </location>
</feature>
<keyword evidence="9" id="KW-1185">Reference proteome</keyword>
<sequence>MAAVTPLPAEEGKLLSESLATVKIQVQQMKRHLELDQLMDALKSASLMLAELRTSSLTPKQYYELYIAVFDALRHLSNYLYDAHVQGRHHLADLYELVQYAGNIVPRLYLMITVGSVYMSIPEAPVKEVMKDMLEMSRGVLHPIRGLFLRHYLSGQTRDHLPLGDDQGPKGNLQDSINFVLTNFIEMNKLWVRLQHQGHSREREKRELERKELRILVGTNLVRLSQLDGVDLDMYQKFILPSILQQIVVCKDVIAQEYLMEVVIQVFTDEFHLYTLGPFLSATAQLHPKVNIKQIVIALIDRLAAYAAREAENEDPEETKRQEEAAAKRLAERVTQARLRQSQVSVTTDSETAVSNEWGSTPTSPIASEKTESVAPTENGTAEDGEGEKNGKGKEKEGSEKEQEPAAVQIRKFRGIPENVKLFEVFWHQVVELIKARPDLSIQDITALLVSLTNLSVSCYPDRLEYVDQILGFAAEKIKEFTDSPDLHSPQTISNLQALLLAPINSYTSVLTLLALQQYTALLSQQPYSNRRTLSHSLISSVLKNETIIETPEDVNGILELCHVLVRDQADAATGPGSHGATVHVKDPRRGPYHNEREELAEEQGWVARMVHLFRSDNLDVQFEILQTARRHFETGGERMRFTYPALITSAIKLCRRYHNREHLEDDWQSKVSTILKFVRQLNSILSTTVEAPSIALRLFLLAAQVADECGFENLTYDMYVDAFSVFEESISESRAQLQAITLIIGTLQGARVFSEDNYDTLITKAALHGAKLLKKPHQASAVNLASHLWWQDVPAEEEQAEAPSPAPKEATEKSASKEEGESAKSYPLQDSKRVLECLQKALRIANSATEEIITIQLYCDTLDQYCFYLDRGAPAVSTFHPPKPWQVAILMSVAQINAKFVNSLVELITASIDSIASPDVHPSQRAPPGLLEGVQTPEMITRHFRNTLVYIQGKKAAAAAAADAGGAAESRWDDVDIVGATIKMGIPAR</sequence>
<evidence type="ECO:0000256" key="1">
    <source>
        <dbReference type="ARBA" id="ARBA00004170"/>
    </source>
</evidence>
<dbReference type="AlphaFoldDB" id="A0A1M2VZ28"/>
<dbReference type="PANTHER" id="PTHR11099">
    <property type="entry name" value="VACUOLAR SORTING PROTEIN 35"/>
    <property type="match status" value="1"/>
</dbReference>
<evidence type="ECO:0000256" key="4">
    <source>
        <dbReference type="ARBA" id="ARBA00022927"/>
    </source>
</evidence>
<accession>A0A1M2VZ28</accession>
<dbReference type="Proteomes" id="UP000184267">
    <property type="component" value="Unassembled WGS sequence"/>
</dbReference>
<dbReference type="STRING" id="154538.A0A1M2VZ28"/>
<evidence type="ECO:0000256" key="6">
    <source>
        <dbReference type="PIRNR" id="PIRNR009375"/>
    </source>
</evidence>
<dbReference type="Pfam" id="PF03635">
    <property type="entry name" value="Vps35"/>
    <property type="match status" value="1"/>
</dbReference>
<gene>
    <name evidence="8" type="ORF">TRAPUB_10568</name>
</gene>
<evidence type="ECO:0000256" key="3">
    <source>
        <dbReference type="ARBA" id="ARBA00022448"/>
    </source>
</evidence>
<feature type="region of interest" description="Disordered" evidence="7">
    <location>
        <begin position="310"/>
        <end position="406"/>
    </location>
</feature>
<dbReference type="Gene3D" id="1.25.40.660">
    <property type="entry name" value="Vacuolar protein sorting-associated protein 35, helical subcomplex Vps35-C"/>
    <property type="match status" value="1"/>
</dbReference>
<dbReference type="GO" id="GO:0042147">
    <property type="term" value="P:retrograde transport, endosome to Golgi"/>
    <property type="evidence" value="ECO:0007669"/>
    <property type="project" value="InterPro"/>
</dbReference>
<evidence type="ECO:0000256" key="5">
    <source>
        <dbReference type="ARBA" id="ARBA00023136"/>
    </source>
</evidence>
<dbReference type="GO" id="GO:0030906">
    <property type="term" value="C:retromer, cargo-selective complex"/>
    <property type="evidence" value="ECO:0007669"/>
    <property type="project" value="InterPro"/>
</dbReference>
<feature type="compositionally biased region" description="Basic and acidic residues" evidence="7">
    <location>
        <begin position="387"/>
        <end position="404"/>
    </location>
</feature>
<feature type="compositionally biased region" description="Basic and acidic residues" evidence="7">
    <location>
        <begin position="318"/>
        <end position="332"/>
    </location>
</feature>
<comment type="similarity">
    <text evidence="2 6">Belongs to the VPS35 family.</text>
</comment>
<dbReference type="GO" id="GO:0005829">
    <property type="term" value="C:cytosol"/>
    <property type="evidence" value="ECO:0007669"/>
    <property type="project" value="GOC"/>
</dbReference>
<dbReference type="OrthoDB" id="10258141at2759"/>
<feature type="compositionally biased region" description="Basic and acidic residues" evidence="7">
    <location>
        <begin position="810"/>
        <end position="823"/>
    </location>
</feature>
<dbReference type="InterPro" id="IPR042491">
    <property type="entry name" value="Vps35_C"/>
</dbReference>
<comment type="subcellular location">
    <subcellularLocation>
        <location evidence="1">Membrane</location>
        <topology evidence="1">Peripheral membrane protein</topology>
    </subcellularLocation>
</comment>
<keyword evidence="4 6" id="KW-0653">Protein transport</keyword>
<dbReference type="InterPro" id="IPR005378">
    <property type="entry name" value="Vps35"/>
</dbReference>
<dbReference type="OMA" id="YIRSREY"/>
<keyword evidence="5" id="KW-0472">Membrane</keyword>
<dbReference type="PANTHER" id="PTHR11099:SF0">
    <property type="entry name" value="VACUOLAR PROTEIN SORTING-ASSOCIATED PROTEIN 35"/>
    <property type="match status" value="1"/>
</dbReference>
<reference evidence="8 9" key="1">
    <citation type="submission" date="2016-10" db="EMBL/GenBank/DDBJ databases">
        <title>Genome sequence of the basidiomycete white-rot fungus Trametes pubescens.</title>
        <authorList>
            <person name="Makela M.R."/>
            <person name="Granchi Z."/>
            <person name="Peng M."/>
            <person name="De Vries R.P."/>
            <person name="Grigoriev I."/>
            <person name="Riley R."/>
            <person name="Hilden K."/>
        </authorList>
    </citation>
    <scope>NUCLEOTIDE SEQUENCE [LARGE SCALE GENOMIC DNA]</scope>
    <source>
        <strain evidence="8 9">FBCC735</strain>
    </source>
</reference>
<dbReference type="GO" id="GO:0006886">
    <property type="term" value="P:intracellular protein transport"/>
    <property type="evidence" value="ECO:0007669"/>
    <property type="project" value="TreeGrafter"/>
</dbReference>
<comment type="function">
    <text evidence="6">Plays a role in vesicular protein sorting.</text>
</comment>
<dbReference type="EMBL" id="MNAD01000446">
    <property type="protein sequence ID" value="OJT12871.1"/>
    <property type="molecule type" value="Genomic_DNA"/>
</dbReference>
<evidence type="ECO:0000313" key="9">
    <source>
        <dbReference type="Proteomes" id="UP000184267"/>
    </source>
</evidence>